<comment type="caution">
    <text evidence="1">The sequence shown here is derived from an EMBL/GenBank/DDBJ whole genome shotgun (WGS) entry which is preliminary data.</text>
</comment>
<sequence>MLNTKGKLLFS</sequence>
<dbReference type="EMBL" id="LATX01001937">
    <property type="protein sequence ID" value="KTB36007.1"/>
    <property type="molecule type" value="Genomic_DNA"/>
</dbReference>
<evidence type="ECO:0000313" key="1">
    <source>
        <dbReference type="EMBL" id="KTB36007.1"/>
    </source>
</evidence>
<proteinExistence type="predicted"/>
<accession>A0A0W0FI37</accession>
<evidence type="ECO:0000313" key="2">
    <source>
        <dbReference type="Proteomes" id="UP000054988"/>
    </source>
</evidence>
<protein>
    <submittedName>
        <fullName evidence="1">Uncharacterized protein</fullName>
    </submittedName>
</protein>
<dbReference type="Proteomes" id="UP000054988">
    <property type="component" value="Unassembled WGS sequence"/>
</dbReference>
<gene>
    <name evidence="1" type="ORF">WG66_11418</name>
</gene>
<organism evidence="1 2">
    <name type="scientific">Moniliophthora roreri</name>
    <name type="common">Frosty pod rot fungus</name>
    <name type="synonym">Monilia roreri</name>
    <dbReference type="NCBI Taxonomy" id="221103"/>
    <lineage>
        <taxon>Eukaryota</taxon>
        <taxon>Fungi</taxon>
        <taxon>Dikarya</taxon>
        <taxon>Basidiomycota</taxon>
        <taxon>Agaricomycotina</taxon>
        <taxon>Agaricomycetes</taxon>
        <taxon>Agaricomycetidae</taxon>
        <taxon>Agaricales</taxon>
        <taxon>Marasmiineae</taxon>
        <taxon>Marasmiaceae</taxon>
        <taxon>Moniliophthora</taxon>
    </lineage>
</organism>
<name>A0A0W0FI37_MONRR</name>
<reference evidence="1 2" key="1">
    <citation type="submission" date="2015-12" db="EMBL/GenBank/DDBJ databases">
        <title>Draft genome sequence of Moniliophthora roreri, the causal agent of frosty pod rot of cacao.</title>
        <authorList>
            <person name="Aime M.C."/>
            <person name="Diaz-Valderrama J.R."/>
            <person name="Kijpornyongpan T."/>
            <person name="Phillips-Mora W."/>
        </authorList>
    </citation>
    <scope>NUCLEOTIDE SEQUENCE [LARGE SCALE GENOMIC DNA]</scope>
    <source>
        <strain evidence="1 2">MCA 2952</strain>
    </source>
</reference>